<dbReference type="AlphaFoldDB" id="A0A1R1PLV7"/>
<dbReference type="Proteomes" id="UP000188320">
    <property type="component" value="Unassembled WGS sequence"/>
</dbReference>
<dbReference type="PROSITE" id="PS50086">
    <property type="entry name" value="TBC_RABGAP"/>
    <property type="match status" value="1"/>
</dbReference>
<sequence length="784" mass="89524">MLSDLMVEAQQLKTGDEELDSVEYNNSVEKSTDSTLHPEIIRYKGGGILMESRNSVVDRSYVEAAEDSLYYLVETEKRKYTPEWGNMEEDFEDVEGAGATKAGEQVKEKKGKEAEGKVEGEKKRDKKKGYSVVELAHLARHKEEITGEDTIFGSDFEKALNNAVMIGDYLENWKKTQQWNKEEKLEENKKNTIYRASGLLRPKKMQDLGGTKRLNTESMLFDRDMKKSQAGRQAMKVKNSRVTFREDFREQVHDESSQDEESQDNTDVAAEKKEKTSGFNYKPSQKHPQGGAGKSQGILSIGEPLGRVSWELESIDFNGYEDGLGIAKTQNLASVLLQKAGFSTMALKIARLKLKRSERRRVGKGLRKGSTESFQKVSYDEQDGCVANGEYHSGSHDVQRYDDNTYSSLKHRYRSRDRNEKLNALLRKGEKAAAEGAQQTGDKVGELRALRLRYVERLDEYGFLVFGGTNETSERPQVEENEEDEQRKIEQWSVILKTFSINDVRNSRKFQQLAQAGFPREMRPVIYWYLLDVKHRFKDLLDGMTLSSEYESLKSKPVEPTLKDVIGRDIPRTYPDHALFYDESCEGQLLLRSILDAYANYNSEVGYCQGMNRLAGLFAIVGMSESESFWSLATLLDTHMLNYFTPSLSQLKVHAYVFEMLLTSHNRKLAAHLSASECEPLMYVTPWFMTVFTMSLPWSSVLRVWDWFLFRGIKVLFRVALAIMDICSDHLLTNCPTLPDQLALLLHIPQNWLVPDKLIAAASNIKITSRQIRYLCKAATKKIS</sequence>
<comment type="caution">
    <text evidence="3">The sequence shown here is derived from an EMBL/GenBank/DDBJ whole genome shotgun (WGS) entry which is preliminary data.</text>
</comment>
<evidence type="ECO:0000313" key="4">
    <source>
        <dbReference type="Proteomes" id="UP000188320"/>
    </source>
</evidence>
<feature type="domain" description="Rab-GAP TBC" evidence="2">
    <location>
        <begin position="517"/>
        <end position="712"/>
    </location>
</feature>
<organism evidence="3 4">
    <name type="scientific">Zancudomyces culisetae</name>
    <name type="common">Gut fungus</name>
    <name type="synonym">Smittium culisetae</name>
    <dbReference type="NCBI Taxonomy" id="1213189"/>
    <lineage>
        <taxon>Eukaryota</taxon>
        <taxon>Fungi</taxon>
        <taxon>Fungi incertae sedis</taxon>
        <taxon>Zoopagomycota</taxon>
        <taxon>Kickxellomycotina</taxon>
        <taxon>Harpellomycetes</taxon>
        <taxon>Harpellales</taxon>
        <taxon>Legeriomycetaceae</taxon>
        <taxon>Zancudomyces</taxon>
    </lineage>
</organism>
<dbReference type="InterPro" id="IPR035969">
    <property type="entry name" value="Rab-GAP_TBC_sf"/>
</dbReference>
<dbReference type="EMBL" id="LSSK01000773">
    <property type="protein sequence ID" value="OMH81958.1"/>
    <property type="molecule type" value="Genomic_DNA"/>
</dbReference>
<dbReference type="SUPFAM" id="SSF47923">
    <property type="entry name" value="Ypt/Rab-GAP domain of gyp1p"/>
    <property type="match status" value="2"/>
</dbReference>
<dbReference type="GO" id="GO:0005096">
    <property type="term" value="F:GTPase activator activity"/>
    <property type="evidence" value="ECO:0007669"/>
    <property type="project" value="TreeGrafter"/>
</dbReference>
<dbReference type="Gene3D" id="1.10.8.270">
    <property type="entry name" value="putative rabgap domain of human tbc1 domain family member 14 like domains"/>
    <property type="match status" value="1"/>
</dbReference>
<feature type="compositionally biased region" description="Polar residues" evidence="1">
    <location>
        <begin position="277"/>
        <end position="287"/>
    </location>
</feature>
<dbReference type="InterPro" id="IPR050302">
    <property type="entry name" value="Rab_GAP_TBC_domain"/>
</dbReference>
<dbReference type="PANTHER" id="PTHR47219">
    <property type="entry name" value="RAB GTPASE-ACTIVATING PROTEIN 1-LIKE"/>
    <property type="match status" value="1"/>
</dbReference>
<name>A0A1R1PLV7_ZANCU</name>
<feature type="compositionally biased region" description="Basic and acidic residues" evidence="1">
    <location>
        <begin position="104"/>
        <end position="123"/>
    </location>
</feature>
<dbReference type="GO" id="GO:0031267">
    <property type="term" value="F:small GTPase binding"/>
    <property type="evidence" value="ECO:0007669"/>
    <property type="project" value="TreeGrafter"/>
</dbReference>
<proteinExistence type="predicted"/>
<dbReference type="OrthoDB" id="159449at2759"/>
<dbReference type="PANTHER" id="PTHR47219:SF9">
    <property type="entry name" value="GTPASE ACTIVATING PROTEIN AND CENTROSOME-ASSOCIATED, ISOFORM B"/>
    <property type="match status" value="1"/>
</dbReference>
<protein>
    <submittedName>
        <fullName evidence="3">TBC1 domain family member 10B</fullName>
    </submittedName>
</protein>
<dbReference type="Gene3D" id="1.10.472.80">
    <property type="entry name" value="Ypt/Rab-GAP domain of gyp1p, domain 3"/>
    <property type="match status" value="1"/>
</dbReference>
<dbReference type="FunFam" id="1.10.8.270:FF:000016">
    <property type="entry name" value="TBC1 domain family member 2A"/>
    <property type="match status" value="1"/>
</dbReference>
<dbReference type="Pfam" id="PF00566">
    <property type="entry name" value="RabGAP-TBC"/>
    <property type="match status" value="1"/>
</dbReference>
<accession>A0A1R1PLV7</accession>
<feature type="region of interest" description="Disordered" evidence="1">
    <location>
        <begin position="96"/>
        <end position="123"/>
    </location>
</feature>
<evidence type="ECO:0000259" key="2">
    <source>
        <dbReference type="PROSITE" id="PS50086"/>
    </source>
</evidence>
<dbReference type="FunFam" id="1.10.472.80:FF:000008">
    <property type="entry name" value="TBC1 domain family member 10A"/>
    <property type="match status" value="1"/>
</dbReference>
<dbReference type="InterPro" id="IPR000195">
    <property type="entry name" value="Rab-GAP-TBC_dom"/>
</dbReference>
<evidence type="ECO:0000313" key="3">
    <source>
        <dbReference type="EMBL" id="OMH81958.1"/>
    </source>
</evidence>
<feature type="region of interest" description="Disordered" evidence="1">
    <location>
        <begin position="223"/>
        <end position="242"/>
    </location>
</feature>
<evidence type="ECO:0000256" key="1">
    <source>
        <dbReference type="SAM" id="MobiDB-lite"/>
    </source>
</evidence>
<feature type="region of interest" description="Disordered" evidence="1">
    <location>
        <begin position="250"/>
        <end position="298"/>
    </location>
</feature>
<gene>
    <name evidence="3" type="ORF">AX774_g4579</name>
</gene>
<keyword evidence="4" id="KW-1185">Reference proteome</keyword>
<reference evidence="4" key="1">
    <citation type="submission" date="2017-01" db="EMBL/GenBank/DDBJ databases">
        <authorList>
            <person name="Wang Y."/>
            <person name="White M."/>
            <person name="Kvist S."/>
            <person name="Moncalvo J.-M."/>
        </authorList>
    </citation>
    <scope>NUCLEOTIDE SEQUENCE [LARGE SCALE GENOMIC DNA]</scope>
    <source>
        <strain evidence="4">COL-18-3</strain>
    </source>
</reference>
<dbReference type="SMART" id="SM00164">
    <property type="entry name" value="TBC"/>
    <property type="match status" value="1"/>
</dbReference>